<accession>A0A2T9ZAM1</accession>
<evidence type="ECO:0000313" key="2">
    <source>
        <dbReference type="EMBL" id="PVV01622.1"/>
    </source>
</evidence>
<reference evidence="2 3" key="1">
    <citation type="journal article" date="2018" name="MBio">
        <title>Comparative Genomics Reveals the Core Gene Toolbox for the Fungus-Insect Symbiosis.</title>
        <authorList>
            <person name="Wang Y."/>
            <person name="Stata M."/>
            <person name="Wang W."/>
            <person name="Stajich J.E."/>
            <person name="White M.M."/>
            <person name="Moncalvo J.M."/>
        </authorList>
    </citation>
    <scope>NUCLEOTIDE SEQUENCE [LARGE SCALE GENOMIC DNA]</scope>
    <source>
        <strain evidence="2 3">SC-DP-2</strain>
    </source>
</reference>
<organism evidence="2 3">
    <name type="scientific">Smittium megazygosporum</name>
    <dbReference type="NCBI Taxonomy" id="133381"/>
    <lineage>
        <taxon>Eukaryota</taxon>
        <taxon>Fungi</taxon>
        <taxon>Fungi incertae sedis</taxon>
        <taxon>Zoopagomycota</taxon>
        <taxon>Kickxellomycotina</taxon>
        <taxon>Harpellomycetes</taxon>
        <taxon>Harpellales</taxon>
        <taxon>Legeriomycetaceae</taxon>
        <taxon>Smittium</taxon>
    </lineage>
</organism>
<feature type="compositionally biased region" description="Basic and acidic residues" evidence="1">
    <location>
        <begin position="53"/>
        <end position="62"/>
    </location>
</feature>
<protein>
    <submittedName>
        <fullName evidence="2">Uncharacterized protein</fullName>
    </submittedName>
</protein>
<feature type="compositionally biased region" description="Low complexity" evidence="1">
    <location>
        <begin position="63"/>
        <end position="73"/>
    </location>
</feature>
<feature type="compositionally biased region" description="Polar residues" evidence="1">
    <location>
        <begin position="74"/>
        <end position="85"/>
    </location>
</feature>
<keyword evidence="3" id="KW-1185">Reference proteome</keyword>
<gene>
    <name evidence="2" type="ORF">BB560_003950</name>
</gene>
<comment type="caution">
    <text evidence="2">The sequence shown here is derived from an EMBL/GenBank/DDBJ whole genome shotgun (WGS) entry which is preliminary data.</text>
</comment>
<sequence length="155" mass="17742">MVEPKKIDFSKIPRKNTSFYYDSDNILLFQKIRSFNRDINFEKQVHDYHYNRESNPNFRERSSSGTHSSLQTSPVSDKSSSTLNSNVPCPNKSLVSSFDQECLNDVTNLSVIGGPISISFLDTTKSSLPYNDPYTSVNNLDFFSLLDQYGRVEFK</sequence>
<evidence type="ECO:0000256" key="1">
    <source>
        <dbReference type="SAM" id="MobiDB-lite"/>
    </source>
</evidence>
<name>A0A2T9ZAM1_9FUNG</name>
<proteinExistence type="predicted"/>
<evidence type="ECO:0000313" key="3">
    <source>
        <dbReference type="Proteomes" id="UP000245609"/>
    </source>
</evidence>
<dbReference type="EMBL" id="MBFS01000934">
    <property type="protein sequence ID" value="PVV01622.1"/>
    <property type="molecule type" value="Genomic_DNA"/>
</dbReference>
<dbReference type="OrthoDB" id="5597036at2759"/>
<feature type="region of interest" description="Disordered" evidence="1">
    <location>
        <begin position="53"/>
        <end position="85"/>
    </location>
</feature>
<dbReference type="AlphaFoldDB" id="A0A2T9ZAM1"/>
<dbReference type="Proteomes" id="UP000245609">
    <property type="component" value="Unassembled WGS sequence"/>
</dbReference>